<dbReference type="Proteomes" id="UP000223071">
    <property type="component" value="Unassembled WGS sequence"/>
</dbReference>
<dbReference type="InterPro" id="IPR016181">
    <property type="entry name" value="Acyl_CoA_acyltransferase"/>
</dbReference>
<proteinExistence type="predicted"/>
<keyword evidence="5" id="KW-1185">Reference proteome</keyword>
<dbReference type="PANTHER" id="PTHR43877">
    <property type="entry name" value="AMINOALKYLPHOSPHONATE N-ACETYLTRANSFERASE-RELATED-RELATED"/>
    <property type="match status" value="1"/>
</dbReference>
<dbReference type="CDD" id="cd04301">
    <property type="entry name" value="NAT_SF"/>
    <property type="match status" value="1"/>
</dbReference>
<protein>
    <submittedName>
        <fullName evidence="4">Acetyltransferase (GNAT) family protein</fullName>
    </submittedName>
</protein>
<feature type="domain" description="N-acetyltransferase" evidence="3">
    <location>
        <begin position="2"/>
        <end position="160"/>
    </location>
</feature>
<keyword evidence="2" id="KW-0012">Acyltransferase</keyword>
<dbReference type="SUPFAM" id="SSF55729">
    <property type="entry name" value="Acyl-CoA N-acyltransferases (Nat)"/>
    <property type="match status" value="1"/>
</dbReference>
<dbReference type="InterPro" id="IPR050832">
    <property type="entry name" value="Bact_Acetyltransf"/>
</dbReference>
<gene>
    <name evidence="4" type="ORF">A9A59_2292</name>
</gene>
<dbReference type="AlphaFoldDB" id="A0A2A9HIP1"/>
<reference evidence="4 5" key="1">
    <citation type="submission" date="2017-09" db="EMBL/GenBank/DDBJ databases">
        <title>Sequencing the genomes of two abundant thermophiles in Great Basin hot springs: Thermocrinis jamiesonii and novel Chloroflexi Thermoflexus hugenholtzii.</title>
        <authorList>
            <person name="Hedlund B."/>
        </authorList>
    </citation>
    <scope>NUCLEOTIDE SEQUENCE [LARGE SCALE GENOMIC DNA]</scope>
    <source>
        <strain evidence="4 5">G233</strain>
    </source>
</reference>
<organism evidence="4 5">
    <name type="scientific">Tepidiforma thermophila (strain KCTC 52669 / CGMCC 1.13589 / G233)</name>
    <dbReference type="NCBI Taxonomy" id="2761530"/>
    <lineage>
        <taxon>Bacteria</taxon>
        <taxon>Bacillati</taxon>
        <taxon>Chloroflexota</taxon>
        <taxon>Tepidiformia</taxon>
        <taxon>Tepidiformales</taxon>
        <taxon>Tepidiformaceae</taxon>
        <taxon>Tepidiforma</taxon>
    </lineage>
</organism>
<name>A0A2A9HIP1_TEPT2</name>
<evidence type="ECO:0000259" key="3">
    <source>
        <dbReference type="PROSITE" id="PS51186"/>
    </source>
</evidence>
<dbReference type="Gene3D" id="3.40.630.30">
    <property type="match status" value="1"/>
</dbReference>
<dbReference type="GO" id="GO:0016747">
    <property type="term" value="F:acyltransferase activity, transferring groups other than amino-acyl groups"/>
    <property type="evidence" value="ECO:0007669"/>
    <property type="project" value="InterPro"/>
</dbReference>
<evidence type="ECO:0000313" key="5">
    <source>
        <dbReference type="Proteomes" id="UP000223071"/>
    </source>
</evidence>
<dbReference type="InterPro" id="IPR000182">
    <property type="entry name" value="GNAT_dom"/>
</dbReference>
<keyword evidence="1 4" id="KW-0808">Transferase</keyword>
<evidence type="ECO:0000256" key="2">
    <source>
        <dbReference type="ARBA" id="ARBA00023315"/>
    </source>
</evidence>
<dbReference type="Pfam" id="PF00583">
    <property type="entry name" value="Acetyltransf_1"/>
    <property type="match status" value="1"/>
</dbReference>
<sequence length="173" mass="19542">MFFFRQLAAEDVDQARDLVTRVYTEMFGPGVVARWHADIRNMESEYLGSDRQAGFVALDNARVIGFIAIRHRSPQSGPLAGRYDRAATCELGRLAVEPAFRRRGIALQLVELARLWAGGRYRVISLHTDDTNHAALALWRRLCVEVLAHEGTVYFELPLDRPVTVMPAPEPRP</sequence>
<evidence type="ECO:0000256" key="1">
    <source>
        <dbReference type="ARBA" id="ARBA00022679"/>
    </source>
</evidence>
<accession>A0A2A9HIP1</accession>
<dbReference type="EMBL" id="PDJQ01000001">
    <property type="protein sequence ID" value="PFG75032.1"/>
    <property type="molecule type" value="Genomic_DNA"/>
</dbReference>
<evidence type="ECO:0000313" key="4">
    <source>
        <dbReference type="EMBL" id="PFG75032.1"/>
    </source>
</evidence>
<dbReference type="PANTHER" id="PTHR43877:SF2">
    <property type="entry name" value="AMINOALKYLPHOSPHONATE N-ACETYLTRANSFERASE-RELATED"/>
    <property type="match status" value="1"/>
</dbReference>
<dbReference type="PROSITE" id="PS51186">
    <property type="entry name" value="GNAT"/>
    <property type="match status" value="1"/>
</dbReference>
<comment type="caution">
    <text evidence="4">The sequence shown here is derived from an EMBL/GenBank/DDBJ whole genome shotgun (WGS) entry which is preliminary data.</text>
</comment>
<dbReference type="RefSeq" id="WP_165772690.1">
    <property type="nucleotide sequence ID" value="NZ_PDJQ01000001.1"/>
</dbReference>